<dbReference type="Pfam" id="PF03513">
    <property type="entry name" value="Cloacin_immun"/>
    <property type="match status" value="1"/>
</dbReference>
<name>A0ABT3FFP3_9PSED</name>
<comment type="caution">
    <text evidence="1">The sequence shown here is derived from an EMBL/GenBank/DDBJ whole genome shotgun (WGS) entry which is preliminary data.</text>
</comment>
<dbReference type="InterPro" id="IPR003063">
    <property type="entry name" value="Cloacn_immnty_fam"/>
</dbReference>
<sequence length="65" mass="7970">KEYSRDFGDDPLVLYKLNVPLENNINNGNFDVIARWVEVLQPYFKHHLDLSRYDYQVSFDYRDKW</sequence>
<dbReference type="PRINTS" id="PR01296">
    <property type="entry name" value="CLOACNIMMNTY"/>
</dbReference>
<dbReference type="Proteomes" id="UP001061999">
    <property type="component" value="Unassembled WGS sequence"/>
</dbReference>
<evidence type="ECO:0000313" key="2">
    <source>
        <dbReference type="Proteomes" id="UP001061999"/>
    </source>
</evidence>
<protein>
    <submittedName>
        <fullName evidence="1">Cloacin immunity family protein</fullName>
    </submittedName>
</protein>
<feature type="non-terminal residue" evidence="1">
    <location>
        <position position="1"/>
    </location>
</feature>
<dbReference type="SUPFAM" id="SSF54552">
    <property type="entry name" value="Colicin E3 immunity protein"/>
    <property type="match status" value="1"/>
</dbReference>
<dbReference type="Gene3D" id="3.10.50.20">
    <property type="entry name" value="Cloacin immunity protein"/>
    <property type="match status" value="1"/>
</dbReference>
<evidence type="ECO:0000313" key="1">
    <source>
        <dbReference type="EMBL" id="MCW1247881.1"/>
    </source>
</evidence>
<dbReference type="EMBL" id="JAOSHO010000664">
    <property type="protein sequence ID" value="MCW1247881.1"/>
    <property type="molecule type" value="Genomic_DNA"/>
</dbReference>
<dbReference type="InterPro" id="IPR036528">
    <property type="entry name" value="Cloacn_immnty_sf"/>
</dbReference>
<reference evidence="1" key="1">
    <citation type="submission" date="2022-07" db="EMBL/GenBank/DDBJ databases">
        <title>Pseudomonas agronomica sp. nov.: a novel bacterium with biotechnological application in the synthesis of biofertilizers from valorized agricultural residues.</title>
        <authorList>
            <person name="Robas M."/>
            <person name="Fernandez V.M."/>
            <person name="Luna L."/>
            <person name="Provanza A."/>
            <person name="Jimenez P.A."/>
        </authorList>
    </citation>
    <scope>NUCLEOTIDE SEQUENCE</scope>
    <source>
        <strain evidence="1">SAICEU22T</strain>
    </source>
</reference>
<keyword evidence="2" id="KW-1185">Reference proteome</keyword>
<organism evidence="1 2">
    <name type="scientific">Pseudomonas agronomica</name>
    <dbReference type="NCBI Taxonomy" id="2979328"/>
    <lineage>
        <taxon>Bacteria</taxon>
        <taxon>Pseudomonadati</taxon>
        <taxon>Pseudomonadota</taxon>
        <taxon>Gammaproteobacteria</taxon>
        <taxon>Pseudomonadales</taxon>
        <taxon>Pseudomonadaceae</taxon>
        <taxon>Pseudomonas</taxon>
    </lineage>
</organism>
<accession>A0ABT3FFP3</accession>
<dbReference type="RefSeq" id="WP_264431877.1">
    <property type="nucleotide sequence ID" value="NZ_JAOSHO010000664.1"/>
</dbReference>
<proteinExistence type="predicted"/>
<gene>
    <name evidence="1" type="ORF">OC610_25930</name>
</gene>